<dbReference type="EMBL" id="KY774314">
    <property type="protein sequence ID" value="ART31440.1"/>
    <property type="molecule type" value="Genomic_DNA"/>
</dbReference>
<evidence type="ECO:0000313" key="1">
    <source>
        <dbReference type="EMBL" id="ART31440.1"/>
    </source>
</evidence>
<dbReference type="AlphaFoldDB" id="A0A1Y0B211"/>
<name>A0A1Y0B211_9LAMI</name>
<keyword evidence="1" id="KW-0496">Mitochondrion</keyword>
<gene>
    <name evidence="1" type="ORF">AEK19_MT1227</name>
</gene>
<proteinExistence type="predicted"/>
<accession>A0A1Y0B211</accession>
<geneLocation type="mitochondrion" evidence="1"/>
<protein>
    <submittedName>
        <fullName evidence="1">Uncharacterized protein</fullName>
    </submittedName>
</protein>
<sequence length="38" mass="4263">MLAFQHELLLMANEANLLAWYGPAQLGAYLNRVQIASM</sequence>
<reference evidence="1" key="1">
    <citation type="submission" date="2017-03" db="EMBL/GenBank/DDBJ databases">
        <title>The mitochondrial genome of the carnivorous plant Utricularia reniformis (Lentibulariaceae): structure, comparative analysis and evolutionary landmarks.</title>
        <authorList>
            <person name="Silva S.R."/>
            <person name="Alvarenga D.O."/>
            <person name="Michael T.P."/>
            <person name="Miranda V.F.O."/>
            <person name="Varani A.M."/>
        </authorList>
    </citation>
    <scope>NUCLEOTIDE SEQUENCE</scope>
</reference>
<organism evidence="1">
    <name type="scientific">Utricularia reniformis</name>
    <dbReference type="NCBI Taxonomy" id="192314"/>
    <lineage>
        <taxon>Eukaryota</taxon>
        <taxon>Viridiplantae</taxon>
        <taxon>Streptophyta</taxon>
        <taxon>Embryophyta</taxon>
        <taxon>Tracheophyta</taxon>
        <taxon>Spermatophyta</taxon>
        <taxon>Magnoliopsida</taxon>
        <taxon>eudicotyledons</taxon>
        <taxon>Gunneridae</taxon>
        <taxon>Pentapetalae</taxon>
        <taxon>asterids</taxon>
        <taxon>lamiids</taxon>
        <taxon>Lamiales</taxon>
        <taxon>Lentibulariaceae</taxon>
        <taxon>Utricularia</taxon>
    </lineage>
</organism>